<dbReference type="Proteomes" id="UP001176941">
    <property type="component" value="Chromosome 4"/>
</dbReference>
<proteinExistence type="predicted"/>
<protein>
    <submittedName>
        <fullName evidence="1">Uncharacterized protein</fullName>
    </submittedName>
</protein>
<evidence type="ECO:0000313" key="2">
    <source>
        <dbReference type="Proteomes" id="UP001176941"/>
    </source>
</evidence>
<accession>A0ABN8ZQ32</accession>
<evidence type="ECO:0000313" key="1">
    <source>
        <dbReference type="EMBL" id="CAI9175086.1"/>
    </source>
</evidence>
<sequence>MASSKRAYAKEKLPGLLPPVPLPCSEPLPAHTPPQEMLQLQQAELVQSPGGHCSFPPGPGVCETLFVTSKSRVCSPQSCGSPVIKSRWPSVRFPGDSWCLCPVPRLESLMWGSEPSRQRENLFGATVLRLPW</sequence>
<reference evidence="1" key="1">
    <citation type="submission" date="2023-04" db="EMBL/GenBank/DDBJ databases">
        <authorList>
            <consortium name="ELIXIR-Norway"/>
        </authorList>
    </citation>
    <scope>NUCLEOTIDE SEQUENCE [LARGE SCALE GENOMIC DNA]</scope>
</reference>
<name>A0ABN8ZQ32_RANTA</name>
<keyword evidence="2" id="KW-1185">Reference proteome</keyword>
<dbReference type="EMBL" id="OX459940">
    <property type="protein sequence ID" value="CAI9175086.1"/>
    <property type="molecule type" value="Genomic_DNA"/>
</dbReference>
<organism evidence="1 2">
    <name type="scientific">Rangifer tarandus platyrhynchus</name>
    <name type="common">Svalbard reindeer</name>
    <dbReference type="NCBI Taxonomy" id="3082113"/>
    <lineage>
        <taxon>Eukaryota</taxon>
        <taxon>Metazoa</taxon>
        <taxon>Chordata</taxon>
        <taxon>Craniata</taxon>
        <taxon>Vertebrata</taxon>
        <taxon>Euteleostomi</taxon>
        <taxon>Mammalia</taxon>
        <taxon>Eutheria</taxon>
        <taxon>Laurasiatheria</taxon>
        <taxon>Artiodactyla</taxon>
        <taxon>Ruminantia</taxon>
        <taxon>Pecora</taxon>
        <taxon>Cervidae</taxon>
        <taxon>Odocoileinae</taxon>
        <taxon>Rangifer</taxon>
    </lineage>
</organism>
<gene>
    <name evidence="1" type="ORF">MRATA1EN1_LOCUS24048</name>
</gene>